<name>A0A4Y2KQT6_ARAVE</name>
<gene>
    <name evidence="1" type="ORF">AVEN_100771_1</name>
</gene>
<accession>A0A4Y2KQT6</accession>
<evidence type="ECO:0000313" key="2">
    <source>
        <dbReference type="Proteomes" id="UP000499080"/>
    </source>
</evidence>
<comment type="caution">
    <text evidence="1">The sequence shown here is derived from an EMBL/GenBank/DDBJ whole genome shotgun (WGS) entry which is preliminary data.</text>
</comment>
<dbReference type="AlphaFoldDB" id="A0A4Y2KQT6"/>
<protein>
    <submittedName>
        <fullName evidence="1">Uncharacterized protein</fullName>
    </submittedName>
</protein>
<proteinExistence type="predicted"/>
<organism evidence="1 2">
    <name type="scientific">Araneus ventricosus</name>
    <name type="common">Orbweaver spider</name>
    <name type="synonym">Epeira ventricosa</name>
    <dbReference type="NCBI Taxonomy" id="182803"/>
    <lineage>
        <taxon>Eukaryota</taxon>
        <taxon>Metazoa</taxon>
        <taxon>Ecdysozoa</taxon>
        <taxon>Arthropoda</taxon>
        <taxon>Chelicerata</taxon>
        <taxon>Arachnida</taxon>
        <taxon>Araneae</taxon>
        <taxon>Araneomorphae</taxon>
        <taxon>Entelegynae</taxon>
        <taxon>Araneoidea</taxon>
        <taxon>Araneidae</taxon>
        <taxon>Araneus</taxon>
    </lineage>
</organism>
<keyword evidence="2" id="KW-1185">Reference proteome</keyword>
<dbReference type="Proteomes" id="UP000499080">
    <property type="component" value="Unassembled WGS sequence"/>
</dbReference>
<feature type="non-terminal residue" evidence="1">
    <location>
        <position position="1"/>
    </location>
</feature>
<dbReference type="EMBL" id="BGPR01273404">
    <property type="protein sequence ID" value="GBN04628.1"/>
    <property type="molecule type" value="Genomic_DNA"/>
</dbReference>
<sequence length="47" mass="5231">NPGDYDLIPKKKESLPGILYRIVLEILKALDRSIRAINRTVAALGIL</sequence>
<reference evidence="1 2" key="1">
    <citation type="journal article" date="2019" name="Sci. Rep.">
        <title>Orb-weaving spider Araneus ventricosus genome elucidates the spidroin gene catalogue.</title>
        <authorList>
            <person name="Kono N."/>
            <person name="Nakamura H."/>
            <person name="Ohtoshi R."/>
            <person name="Moran D.A.P."/>
            <person name="Shinohara A."/>
            <person name="Yoshida Y."/>
            <person name="Fujiwara M."/>
            <person name="Mori M."/>
            <person name="Tomita M."/>
            <person name="Arakawa K."/>
        </authorList>
    </citation>
    <scope>NUCLEOTIDE SEQUENCE [LARGE SCALE GENOMIC DNA]</scope>
</reference>
<dbReference type="OrthoDB" id="6431202at2759"/>
<evidence type="ECO:0000313" key="1">
    <source>
        <dbReference type="EMBL" id="GBN04628.1"/>
    </source>
</evidence>